<evidence type="ECO:0000256" key="10">
    <source>
        <dbReference type="ARBA" id="ARBA00023237"/>
    </source>
</evidence>
<evidence type="ECO:0000256" key="1">
    <source>
        <dbReference type="ARBA" id="ARBA00004571"/>
    </source>
</evidence>
<evidence type="ECO:0000256" key="11">
    <source>
        <dbReference type="PROSITE-ProRule" id="PRU01360"/>
    </source>
</evidence>
<evidence type="ECO:0000256" key="4">
    <source>
        <dbReference type="ARBA" id="ARBA00022496"/>
    </source>
</evidence>
<dbReference type="PANTHER" id="PTHR32552">
    <property type="entry name" value="FERRICHROME IRON RECEPTOR-RELATED"/>
    <property type="match status" value="1"/>
</dbReference>
<dbReference type="PANTHER" id="PTHR32552:SF81">
    <property type="entry name" value="TONB-DEPENDENT OUTER MEMBRANE RECEPTOR"/>
    <property type="match status" value="1"/>
</dbReference>
<evidence type="ECO:0000256" key="9">
    <source>
        <dbReference type="ARBA" id="ARBA00023136"/>
    </source>
</evidence>
<evidence type="ECO:0000259" key="14">
    <source>
        <dbReference type="Pfam" id="PF07715"/>
    </source>
</evidence>
<keyword evidence="8 12" id="KW-0798">TonB box</keyword>
<keyword evidence="7" id="KW-0406">Ion transport</keyword>
<dbReference type="OrthoDB" id="127311at2"/>
<dbReference type="Gene3D" id="2.40.170.20">
    <property type="entry name" value="TonB-dependent receptor, beta-barrel domain"/>
    <property type="match status" value="1"/>
</dbReference>
<feature type="domain" description="TonB-dependent receptor-like beta-barrel" evidence="13">
    <location>
        <begin position="274"/>
        <end position="752"/>
    </location>
</feature>
<accession>A0A4Q9R5D8</accession>
<protein>
    <submittedName>
        <fullName evidence="15">TonB-dependent receptor</fullName>
    </submittedName>
</protein>
<feature type="domain" description="TonB-dependent receptor plug" evidence="14">
    <location>
        <begin position="55"/>
        <end position="164"/>
    </location>
</feature>
<dbReference type="InterPro" id="IPR000531">
    <property type="entry name" value="Beta-barrel_TonB"/>
</dbReference>
<dbReference type="EMBL" id="QJUL01000011">
    <property type="protein sequence ID" value="TBU94003.1"/>
    <property type="molecule type" value="Genomic_DNA"/>
</dbReference>
<evidence type="ECO:0000256" key="3">
    <source>
        <dbReference type="ARBA" id="ARBA00022452"/>
    </source>
</evidence>
<dbReference type="PROSITE" id="PS52016">
    <property type="entry name" value="TONB_DEPENDENT_REC_3"/>
    <property type="match status" value="1"/>
</dbReference>
<evidence type="ECO:0000256" key="7">
    <source>
        <dbReference type="ARBA" id="ARBA00023065"/>
    </source>
</evidence>
<evidence type="ECO:0000256" key="6">
    <source>
        <dbReference type="ARBA" id="ARBA00023004"/>
    </source>
</evidence>
<keyword evidence="9 11" id="KW-0472">Membrane</keyword>
<dbReference type="GO" id="GO:0009279">
    <property type="term" value="C:cell outer membrane"/>
    <property type="evidence" value="ECO:0007669"/>
    <property type="project" value="UniProtKB-SubCell"/>
</dbReference>
<dbReference type="RefSeq" id="WP_131197916.1">
    <property type="nucleotide sequence ID" value="NZ_QJUL01000011.1"/>
</dbReference>
<sequence>MKLFKHKVLPGAVGAALAGISWGAPVFAEEQRSATKSDQALQTVVVTAQKREETIQSVPLAISVVTGDQVQSRGILTSNEIGRLAPNVSGQLSGGRGDRPRWFIRGIGSNDPSLTAESPIGIYQDEVFTSLTSLQSFPLFDLERVEILRGPQGTLWGKNTTGGAINFISRKPSYTPDGYVTASLGDWGAKTTQGAFGGGLSDKLAARVSFFHEEYDGYARNLSTGDDGPEVGDSALRLQLLADVSDELQALVNLHARRRDTGPHPTYWINTEAGGADRNGWVPDYGTSPRSGDDYYGGDGDNVDNLFGGLVKLDWQLGDLTLTSISAYDTGNSDSDLVSAIQAPVVTGQRDRTASRSALDNWQISQEFRLASDEAQRLSWIAGLHYFRYRFDSDSAAATFEPVARRTYSRTWMNQDAESYAAFGSLKFAVTERFDLNAGLRWTEEEKSIDIHTIRSAGATFGDPGYWWNPGSLDTPLSYDERVAKSRKWRELSGDFTPEYRLTDDALVYFRFARGYRSGGFNNSIPVLSAGQIAAGLTPDIPVVEPEYLNNYELGLKTSWLNDRLHVNANLFYYDQKDIQLNIQAPNPLNLQNPPSGSFAQNAASGEVKGFELEVHAAPLENLRVSGSIGLIQAEYVDFNPTLSVSGVTQQVDRSGNKYFRTPERTATLDLEYRIPFQAGSLILGTDWNYRSHQYYNAAQQGAAQGDVGRAADGSVYVSGQQEQDGYVIGNARVSWLTRDEKLEFFSTVTNLTDEHYVINSRVPTPNYPVQTGAPRFYNVGVTARF</sequence>
<evidence type="ECO:0000259" key="13">
    <source>
        <dbReference type="Pfam" id="PF00593"/>
    </source>
</evidence>
<evidence type="ECO:0000256" key="12">
    <source>
        <dbReference type="RuleBase" id="RU003357"/>
    </source>
</evidence>
<keyword evidence="10 11" id="KW-0998">Cell outer membrane</keyword>
<dbReference type="InterPro" id="IPR039426">
    <property type="entry name" value="TonB-dep_rcpt-like"/>
</dbReference>
<dbReference type="InterPro" id="IPR012910">
    <property type="entry name" value="Plug_dom"/>
</dbReference>
<evidence type="ECO:0000256" key="8">
    <source>
        <dbReference type="ARBA" id="ARBA00023077"/>
    </source>
</evidence>
<keyword evidence="6" id="KW-0408">Iron</keyword>
<dbReference type="Pfam" id="PF00593">
    <property type="entry name" value="TonB_dep_Rec_b-barrel"/>
    <property type="match status" value="1"/>
</dbReference>
<gene>
    <name evidence="15" type="ORF">DNK44_10065</name>
</gene>
<comment type="caution">
    <text evidence="15">The sequence shown here is derived from an EMBL/GenBank/DDBJ whole genome shotgun (WGS) entry which is preliminary data.</text>
</comment>
<dbReference type="Proteomes" id="UP000293172">
    <property type="component" value="Unassembled WGS sequence"/>
</dbReference>
<comment type="subcellular location">
    <subcellularLocation>
        <location evidence="1 11">Cell outer membrane</location>
        <topology evidence="1 11">Multi-pass membrane protein</topology>
    </subcellularLocation>
</comment>
<proteinExistence type="inferred from homology"/>
<dbReference type="GO" id="GO:0006826">
    <property type="term" value="P:iron ion transport"/>
    <property type="evidence" value="ECO:0007669"/>
    <property type="project" value="UniProtKB-KW"/>
</dbReference>
<organism evidence="15 16">
    <name type="scientific">Phytopseudomonas dryadis</name>
    <dbReference type="NCBI Taxonomy" id="2487520"/>
    <lineage>
        <taxon>Bacteria</taxon>
        <taxon>Pseudomonadati</taxon>
        <taxon>Pseudomonadota</taxon>
        <taxon>Gammaproteobacteria</taxon>
        <taxon>Pseudomonadales</taxon>
        <taxon>Pseudomonadaceae</taxon>
        <taxon>Phytopseudomonas</taxon>
    </lineage>
</organism>
<keyword evidence="3 11" id="KW-1134">Transmembrane beta strand</keyword>
<keyword evidence="5 11" id="KW-0812">Transmembrane</keyword>
<evidence type="ECO:0000256" key="5">
    <source>
        <dbReference type="ARBA" id="ARBA00022692"/>
    </source>
</evidence>
<comment type="similarity">
    <text evidence="11 12">Belongs to the TonB-dependent receptor family.</text>
</comment>
<evidence type="ECO:0000313" key="16">
    <source>
        <dbReference type="Proteomes" id="UP000293172"/>
    </source>
</evidence>
<name>A0A4Q9R5D8_9GAMM</name>
<evidence type="ECO:0000256" key="2">
    <source>
        <dbReference type="ARBA" id="ARBA00022448"/>
    </source>
</evidence>
<dbReference type="Pfam" id="PF07715">
    <property type="entry name" value="Plug"/>
    <property type="match status" value="1"/>
</dbReference>
<evidence type="ECO:0000313" key="15">
    <source>
        <dbReference type="EMBL" id="TBU94003.1"/>
    </source>
</evidence>
<dbReference type="InterPro" id="IPR036942">
    <property type="entry name" value="Beta-barrel_TonB_sf"/>
</dbReference>
<dbReference type="SUPFAM" id="SSF56935">
    <property type="entry name" value="Porins"/>
    <property type="match status" value="1"/>
</dbReference>
<dbReference type="AlphaFoldDB" id="A0A4Q9R5D8"/>
<dbReference type="CDD" id="cd01347">
    <property type="entry name" value="ligand_gated_channel"/>
    <property type="match status" value="1"/>
</dbReference>
<reference evidence="15 16" key="1">
    <citation type="submission" date="2018-06" db="EMBL/GenBank/DDBJ databases">
        <title>Three novel Pseudomonas species isolated from symptomatic oak.</title>
        <authorList>
            <person name="Bueno-Gonzalez V."/>
            <person name="Brady C."/>
        </authorList>
    </citation>
    <scope>NUCLEOTIDE SEQUENCE [LARGE SCALE GENOMIC DNA]</scope>
    <source>
        <strain evidence="15 16">P6B</strain>
    </source>
</reference>
<keyword evidence="2 11" id="KW-0813">Transport</keyword>
<keyword evidence="15" id="KW-0675">Receptor</keyword>
<keyword evidence="4" id="KW-0410">Iron transport</keyword>